<protein>
    <recommendedName>
        <fullName evidence="4">Sperm-tail PG-rich repeat protein</fullName>
    </recommendedName>
</protein>
<keyword evidence="3" id="KW-1185">Reference proteome</keyword>
<dbReference type="Pfam" id="PF07004">
    <property type="entry name" value="SHIPPO-rpt"/>
    <property type="match status" value="3"/>
</dbReference>
<organism evidence="2 3">
    <name type="scientific">Ichthyophthirius multifiliis</name>
    <name type="common">White spot disease agent</name>
    <name type="synonym">Ich</name>
    <dbReference type="NCBI Taxonomy" id="5932"/>
    <lineage>
        <taxon>Eukaryota</taxon>
        <taxon>Sar</taxon>
        <taxon>Alveolata</taxon>
        <taxon>Ciliophora</taxon>
        <taxon>Intramacronucleata</taxon>
        <taxon>Oligohymenophorea</taxon>
        <taxon>Hymenostomatida</taxon>
        <taxon>Ophryoglenina</taxon>
        <taxon>Ichthyophthirius</taxon>
    </lineage>
</organism>
<dbReference type="eggNOG" id="ENOG502QVU3">
    <property type="taxonomic scope" value="Eukaryota"/>
</dbReference>
<gene>
    <name evidence="2" type="ORF">IMG5_162360</name>
</gene>
<sequence length="263" mass="30147">METNSFISKTTNATGSIKGSCMFLNRKRNPEIQKENPNTVPLETPGPGEYNPKTKRSINAYHSSFISRSNRDKYLNSNNNPAPGDYNIRTTVLEKKPFQHKGFMSSFSNNVQKHQKADRMQDLVKFLDDGKKKLIIGSNQPIPEQELFTPGPSSYNPKLPDFRPQYLNSQITSNFKEGVKDRFGDFYDQSKNKKPFPGPQAYKKEDIGFNQIQSAMVSGYVFMSETARKPYGDFHKRLGPSRSIPYYLPQQKSFHLNLARNWV</sequence>
<evidence type="ECO:0008006" key="4">
    <source>
        <dbReference type="Google" id="ProtNLM"/>
    </source>
</evidence>
<dbReference type="OrthoDB" id="284284at2759"/>
<feature type="region of interest" description="Disordered" evidence="1">
    <location>
        <begin position="29"/>
        <end position="55"/>
    </location>
</feature>
<dbReference type="Proteomes" id="UP000008983">
    <property type="component" value="Unassembled WGS sequence"/>
</dbReference>
<accession>G0R073</accession>
<dbReference type="GeneID" id="14905227"/>
<dbReference type="RefSeq" id="XP_004030369.1">
    <property type="nucleotide sequence ID" value="XM_004030321.1"/>
</dbReference>
<dbReference type="OMA" id="HYKVEDI"/>
<dbReference type="EMBL" id="GL984181">
    <property type="protein sequence ID" value="EGR29133.1"/>
    <property type="molecule type" value="Genomic_DNA"/>
</dbReference>
<evidence type="ECO:0000313" key="2">
    <source>
        <dbReference type="EMBL" id="EGR29133.1"/>
    </source>
</evidence>
<name>G0R073_ICHMU</name>
<reference evidence="2 3" key="1">
    <citation type="submission" date="2011-07" db="EMBL/GenBank/DDBJ databases">
        <authorList>
            <person name="Coyne R."/>
            <person name="Brami D."/>
            <person name="Johnson J."/>
            <person name="Hostetler J."/>
            <person name="Hannick L."/>
            <person name="Clark T."/>
            <person name="Cassidy-Hanley D."/>
            <person name="Inman J."/>
        </authorList>
    </citation>
    <scope>NUCLEOTIDE SEQUENCE [LARGE SCALE GENOMIC DNA]</scope>
    <source>
        <strain evidence="2 3">G5</strain>
    </source>
</reference>
<dbReference type="InterPro" id="IPR010736">
    <property type="entry name" value="SHIPPO-rpt"/>
</dbReference>
<proteinExistence type="predicted"/>
<evidence type="ECO:0000256" key="1">
    <source>
        <dbReference type="SAM" id="MobiDB-lite"/>
    </source>
</evidence>
<dbReference type="InParanoid" id="G0R073"/>
<dbReference type="AlphaFoldDB" id="G0R073"/>
<evidence type="ECO:0000313" key="3">
    <source>
        <dbReference type="Proteomes" id="UP000008983"/>
    </source>
</evidence>